<keyword evidence="2" id="KW-1185">Reference proteome</keyword>
<dbReference type="EMBL" id="CM042889">
    <property type="protein sequence ID" value="KAI4321788.1"/>
    <property type="molecule type" value="Genomic_DNA"/>
</dbReference>
<protein>
    <submittedName>
        <fullName evidence="1">Uncharacterized protein</fullName>
    </submittedName>
</protein>
<comment type="caution">
    <text evidence="1">The sequence shown here is derived from an EMBL/GenBank/DDBJ whole genome shotgun (WGS) entry which is preliminary data.</text>
</comment>
<reference evidence="2" key="1">
    <citation type="journal article" date="2023" name="Front. Plant Sci.">
        <title>Chromosomal-level genome assembly of Melastoma candidum provides insights into trichome evolution.</title>
        <authorList>
            <person name="Zhong Y."/>
            <person name="Wu W."/>
            <person name="Sun C."/>
            <person name="Zou P."/>
            <person name="Liu Y."/>
            <person name="Dai S."/>
            <person name="Zhou R."/>
        </authorList>
    </citation>
    <scope>NUCLEOTIDE SEQUENCE [LARGE SCALE GENOMIC DNA]</scope>
</reference>
<accession>A0ACB9MCS9</accession>
<dbReference type="Proteomes" id="UP001057402">
    <property type="component" value="Chromosome 10"/>
</dbReference>
<evidence type="ECO:0000313" key="2">
    <source>
        <dbReference type="Proteomes" id="UP001057402"/>
    </source>
</evidence>
<organism evidence="1 2">
    <name type="scientific">Melastoma candidum</name>
    <dbReference type="NCBI Taxonomy" id="119954"/>
    <lineage>
        <taxon>Eukaryota</taxon>
        <taxon>Viridiplantae</taxon>
        <taxon>Streptophyta</taxon>
        <taxon>Embryophyta</taxon>
        <taxon>Tracheophyta</taxon>
        <taxon>Spermatophyta</taxon>
        <taxon>Magnoliopsida</taxon>
        <taxon>eudicotyledons</taxon>
        <taxon>Gunneridae</taxon>
        <taxon>Pentapetalae</taxon>
        <taxon>rosids</taxon>
        <taxon>malvids</taxon>
        <taxon>Myrtales</taxon>
        <taxon>Melastomataceae</taxon>
        <taxon>Melastomatoideae</taxon>
        <taxon>Melastomateae</taxon>
        <taxon>Melastoma</taxon>
    </lineage>
</organism>
<evidence type="ECO:0000313" key="1">
    <source>
        <dbReference type="EMBL" id="KAI4321788.1"/>
    </source>
</evidence>
<name>A0ACB9MCS9_9MYRT</name>
<sequence length="149" mass="17648">MPLAYRWGAALDTTTVATHVLSVIREALDRQSVQQVIWDPYTDGIRSRLPDYCLDGEHSWRARVPLICFCIVEWHYPDRVIRQFGDHQLIPGICDAEARLHRIDMRGKQFDNWMHIHAKYVQLWLNRGSHIVPLQWGQDENYHSWFIIV</sequence>
<gene>
    <name evidence="1" type="ORF">MLD38_035131</name>
</gene>
<proteinExistence type="predicted"/>